<accession>Q98CG9</accession>
<dbReference type="Proteomes" id="UP000000552">
    <property type="component" value="Chromosome"/>
</dbReference>
<reference evidence="1 2" key="1">
    <citation type="journal article" date="2000" name="DNA Res.">
        <title>Complete genome structure of the nitrogen-fixing symbiotic bacterium Mesorhizobium loti.</title>
        <authorList>
            <person name="Kaneko T."/>
            <person name="Nakamura Y."/>
            <person name="Sato S."/>
            <person name="Asamizu E."/>
            <person name="Kato T."/>
            <person name="Sasamoto S."/>
            <person name="Watanabe A."/>
            <person name="Idesawa K."/>
            <person name="Ishikawa A."/>
            <person name="Kawashima K."/>
            <person name="Kimura T."/>
            <person name="Kishida Y."/>
            <person name="Kiyokawa C."/>
            <person name="Kohara M."/>
            <person name="Matsumoto M."/>
            <person name="Matsuno A."/>
            <person name="Mochizuki Y."/>
            <person name="Nakayama S."/>
            <person name="Nakazaki N."/>
            <person name="Shimpo S."/>
            <person name="Sugimoto M."/>
            <person name="Takeuchi C."/>
            <person name="Yamada M."/>
            <person name="Tabata S."/>
        </authorList>
    </citation>
    <scope>NUCLEOTIDE SEQUENCE [LARGE SCALE GENOMIC DNA]</scope>
    <source>
        <strain evidence="2">LMG 29417 / CECT 9101 / MAFF 303099</strain>
    </source>
</reference>
<dbReference type="EMBL" id="BA000012">
    <property type="protein sequence ID" value="BAB51652.1"/>
    <property type="molecule type" value="Genomic_DNA"/>
</dbReference>
<evidence type="ECO:0000313" key="2">
    <source>
        <dbReference type="Proteomes" id="UP000000552"/>
    </source>
</evidence>
<proteinExistence type="predicted"/>
<organism evidence="1 2">
    <name type="scientific">Mesorhizobium japonicum (strain LMG 29417 / CECT 9101 / MAFF 303099)</name>
    <name type="common">Mesorhizobium loti (strain MAFF 303099)</name>
    <dbReference type="NCBI Taxonomy" id="266835"/>
    <lineage>
        <taxon>Bacteria</taxon>
        <taxon>Pseudomonadati</taxon>
        <taxon>Pseudomonadota</taxon>
        <taxon>Alphaproteobacteria</taxon>
        <taxon>Hyphomicrobiales</taxon>
        <taxon>Phyllobacteriaceae</taxon>
        <taxon>Mesorhizobium</taxon>
    </lineage>
</organism>
<protein>
    <submittedName>
        <fullName evidence="1">Msl5155 protein</fullName>
    </submittedName>
</protein>
<dbReference type="AlphaFoldDB" id="Q98CG9"/>
<name>Q98CG9_RHILO</name>
<gene>
    <name evidence="1" type="ordered locus">msl5155</name>
</gene>
<sequence length="77" mass="8123">MMLSPFRWGGRHQAGLGGQLLAAAALRCVRLAGEGGGILLIIDAESDRVRKVVCRLWCRAPSGISFDPGDAIGDVCD</sequence>
<evidence type="ECO:0000313" key="1">
    <source>
        <dbReference type="EMBL" id="BAB51652.1"/>
    </source>
</evidence>
<dbReference type="KEGG" id="mlo:msl5155"/>
<dbReference type="HOGENOM" id="CLU_2635605_0_0_5"/>